<accession>A0A380TIL7</accession>
<evidence type="ECO:0000313" key="1">
    <source>
        <dbReference type="EMBL" id="SUS08322.1"/>
    </source>
</evidence>
<organism evidence="1">
    <name type="scientific">metagenome</name>
    <dbReference type="NCBI Taxonomy" id="256318"/>
    <lineage>
        <taxon>unclassified sequences</taxon>
        <taxon>metagenomes</taxon>
    </lineage>
</organism>
<protein>
    <submittedName>
        <fullName evidence="1">Uncharacterized protein</fullName>
    </submittedName>
</protein>
<sequence>MNSGMSATAASGPCFWSAISRRLRMRRLKSSFSVSMDIVAQTAHPKRAATVGGATWVVGVQILSGQRVQVGAMCRIHRIR</sequence>
<proteinExistence type="predicted"/>
<dbReference type="EMBL" id="UIDG01000590">
    <property type="protein sequence ID" value="SUS08322.1"/>
    <property type="molecule type" value="Genomic_DNA"/>
</dbReference>
<reference evidence="1" key="1">
    <citation type="submission" date="2018-07" db="EMBL/GenBank/DDBJ databases">
        <authorList>
            <person name="Quirk P.G."/>
            <person name="Krulwich T.A."/>
        </authorList>
    </citation>
    <scope>NUCLEOTIDE SEQUENCE</scope>
</reference>
<dbReference type="AlphaFoldDB" id="A0A380TIL7"/>
<gene>
    <name evidence="1" type="ORF">DF3PB_630011</name>
</gene>
<name>A0A380TIL7_9ZZZZ</name>